<dbReference type="PRINTS" id="PR00080">
    <property type="entry name" value="SDRFAMILY"/>
</dbReference>
<dbReference type="Proteomes" id="UP000078124">
    <property type="component" value="Unassembled WGS sequence"/>
</dbReference>
<evidence type="ECO:0000259" key="4">
    <source>
        <dbReference type="SMART" id="SM00822"/>
    </source>
</evidence>
<comment type="caution">
    <text evidence="7">The sequence shown here is derived from an EMBL/GenBank/DDBJ whole genome shotgun (WGS) entry which is preliminary data.</text>
</comment>
<feature type="domain" description="Ketoreductase" evidence="4">
    <location>
        <begin position="7"/>
        <end position="194"/>
    </location>
</feature>
<dbReference type="SMART" id="SM00822">
    <property type="entry name" value="PKS_KR"/>
    <property type="match status" value="1"/>
</dbReference>
<dbReference type="KEGG" id="rpln:B1209_19245"/>
<evidence type="ECO:0000256" key="2">
    <source>
        <dbReference type="ARBA" id="ARBA00011881"/>
    </source>
</evidence>
<sequence>MNNFAGKVAVITGGTQGVGAAIARQLAENGASGIIICGRNQEKGRLVADEIMSRTAAQVTFVRADLSSVDDCRAVIAKADELFKRVDVLVNAGGMTDRGSILDTTPERFDSIFATNVRGPFFLMQETIKIMRRENITGSIVNICSMSSLAGQPFIAAYCSSKGALATLTRNTAYALLRNRIRVNGLNIGWMASEGEDRIMKTYHGAQDDWLEKAAASQPFGRLIQPEEVARAVAFLASDESGLMTGSVIEFDQSVWGGYDQSPAPVAPL</sequence>
<dbReference type="GO" id="GO:0048038">
    <property type="term" value="F:quinone binding"/>
    <property type="evidence" value="ECO:0007669"/>
    <property type="project" value="TreeGrafter"/>
</dbReference>
<dbReference type="EMBL" id="QKOX01000006">
    <property type="protein sequence ID" value="RWT24174.1"/>
    <property type="molecule type" value="Genomic_DNA"/>
</dbReference>
<gene>
    <name evidence="8" type="primary">budC_1</name>
    <name evidence="7" type="ORF">DN603_08050</name>
    <name evidence="5" type="ORF">I8Y23_004131</name>
    <name evidence="8" type="ORF">SAMEA2273876_00032</name>
    <name evidence="6" type="ORF">U5E74_02070</name>
</gene>
<dbReference type="AlphaFoldDB" id="A0A2X2DZI3"/>
<evidence type="ECO:0000256" key="1">
    <source>
        <dbReference type="ARBA" id="ARBA00006484"/>
    </source>
</evidence>
<dbReference type="GO" id="GO:0052588">
    <property type="term" value="F:diacetyl reductase ((S)-acetoin forming) (NAD+) activity"/>
    <property type="evidence" value="ECO:0007669"/>
    <property type="project" value="UniProtKB-EC"/>
</dbReference>
<evidence type="ECO:0000256" key="3">
    <source>
        <dbReference type="ARBA" id="ARBA00023002"/>
    </source>
</evidence>
<dbReference type="PANTHER" id="PTHR42760:SF133">
    <property type="entry name" value="3-OXOACYL-[ACYL-CARRIER-PROTEIN] REDUCTASE"/>
    <property type="match status" value="1"/>
</dbReference>
<dbReference type="Proteomes" id="UP001293169">
    <property type="component" value="Unassembled WGS sequence"/>
</dbReference>
<reference evidence="6 11" key="5">
    <citation type="submission" date="2023-12" db="EMBL/GenBank/DDBJ databases">
        <title>N/s.</title>
        <authorList>
            <person name="Dale J."/>
        </authorList>
    </citation>
    <scope>NUCLEOTIDE SEQUENCE [LARGE SCALE GENOMIC DNA]</scope>
    <source>
        <strain evidence="6 11">2023EL-01226</strain>
    </source>
</reference>
<comment type="subunit">
    <text evidence="2">Homotetramer.</text>
</comment>
<dbReference type="GO" id="GO:0006633">
    <property type="term" value="P:fatty acid biosynthetic process"/>
    <property type="evidence" value="ECO:0007669"/>
    <property type="project" value="TreeGrafter"/>
</dbReference>
<proteinExistence type="inferred from homology"/>
<keyword evidence="11" id="KW-1185">Reference proteome</keyword>
<evidence type="ECO:0000313" key="5">
    <source>
        <dbReference type="EMBL" id="HAT1607785.1"/>
    </source>
</evidence>
<dbReference type="PANTHER" id="PTHR42760">
    <property type="entry name" value="SHORT-CHAIN DEHYDROGENASES/REDUCTASES FAMILY MEMBER"/>
    <property type="match status" value="1"/>
</dbReference>
<dbReference type="Proteomes" id="UP000864422">
    <property type="component" value="Unassembled WGS sequence"/>
</dbReference>
<dbReference type="FunFam" id="3.40.50.720:FF:000084">
    <property type="entry name" value="Short-chain dehydrogenase reductase"/>
    <property type="match status" value="1"/>
</dbReference>
<dbReference type="PROSITE" id="PS00061">
    <property type="entry name" value="ADH_SHORT"/>
    <property type="match status" value="1"/>
</dbReference>
<dbReference type="EMBL" id="DACSEA010000021">
    <property type="protein sequence ID" value="HAT1607785.1"/>
    <property type="molecule type" value="Genomic_DNA"/>
</dbReference>
<dbReference type="SUPFAM" id="SSF51735">
    <property type="entry name" value="NAD(P)-binding Rossmann-fold domains"/>
    <property type="match status" value="1"/>
</dbReference>
<dbReference type="Proteomes" id="UP000288843">
    <property type="component" value="Unassembled WGS sequence"/>
</dbReference>
<dbReference type="EMBL" id="JAXUDK010000001">
    <property type="protein sequence ID" value="MDZ7464453.1"/>
    <property type="molecule type" value="Genomic_DNA"/>
</dbReference>
<evidence type="ECO:0000313" key="11">
    <source>
        <dbReference type="Proteomes" id="UP001293169"/>
    </source>
</evidence>
<dbReference type="Gene3D" id="3.40.50.720">
    <property type="entry name" value="NAD(P)-binding Rossmann-like Domain"/>
    <property type="match status" value="1"/>
</dbReference>
<dbReference type="NCBIfam" id="NF004847">
    <property type="entry name" value="PRK06198.1"/>
    <property type="match status" value="1"/>
</dbReference>
<dbReference type="CDD" id="cd05233">
    <property type="entry name" value="SDR_c"/>
    <property type="match status" value="1"/>
</dbReference>
<dbReference type="EC" id="1.1.1.304" evidence="8"/>
<reference evidence="7 10" key="3">
    <citation type="submission" date="2018-06" db="EMBL/GenBank/DDBJ databases">
        <title>Carbapenemase-producing Enterobacteriaceae present in wastewater treatment plant effluent and nearby surface waters in the US.</title>
        <authorList>
            <person name="Mathys D.A."/>
            <person name="Mollenkopf D.F."/>
            <person name="Feicht S.M."/>
            <person name="Adams R.J."/>
            <person name="Albers A.L."/>
            <person name="Stuever D.M."/>
            <person name="Daniels J.B."/>
            <person name="Wittum T.E."/>
        </authorList>
    </citation>
    <scope>NUCLEOTIDE SEQUENCE [LARGE SCALE GENOMIC DNA]</scope>
    <source>
        <strain evidence="7 10">GEO_47_Down_B</strain>
    </source>
</reference>
<name>A0A2X2DZI3_RAOPL</name>
<dbReference type="PRINTS" id="PR00081">
    <property type="entry name" value="GDHRDH"/>
</dbReference>
<comment type="similarity">
    <text evidence="1">Belongs to the short-chain dehydrogenases/reductases (SDR) family.</text>
</comment>
<reference evidence="8 9" key="1">
    <citation type="submission" date="2016-05" db="EMBL/GenBank/DDBJ databases">
        <authorList>
            <consortium name="Pathogen Informatics"/>
        </authorList>
    </citation>
    <scope>NUCLEOTIDE SEQUENCE [LARGE SCALE GENOMIC DNA]</scope>
    <source>
        <strain evidence="8 9">2880STDY5682802</strain>
    </source>
</reference>
<evidence type="ECO:0000313" key="10">
    <source>
        <dbReference type="Proteomes" id="UP000288843"/>
    </source>
</evidence>
<organism evidence="7 10">
    <name type="scientific">Raoultella planticola</name>
    <name type="common">Klebsiella planticola</name>
    <dbReference type="NCBI Taxonomy" id="575"/>
    <lineage>
        <taxon>Bacteria</taxon>
        <taxon>Pseudomonadati</taxon>
        <taxon>Pseudomonadota</taxon>
        <taxon>Gammaproteobacteria</taxon>
        <taxon>Enterobacterales</taxon>
        <taxon>Enterobacteriaceae</taxon>
        <taxon>Klebsiella/Raoultella group</taxon>
        <taxon>Raoultella</taxon>
    </lineage>
</organism>
<reference evidence="5" key="2">
    <citation type="journal article" date="2018" name="Genome Biol.">
        <title>SKESA: strategic k-mer extension for scrupulous assemblies.</title>
        <authorList>
            <person name="Souvorov A."/>
            <person name="Agarwala R."/>
            <person name="Lipman D.J."/>
        </authorList>
    </citation>
    <scope>NUCLEOTIDE SEQUENCE</scope>
    <source>
        <strain evidence="5">MISC063</strain>
    </source>
</reference>
<dbReference type="EMBL" id="FLAC01000001">
    <property type="protein sequence ID" value="SAP38825.1"/>
    <property type="molecule type" value="Genomic_DNA"/>
</dbReference>
<evidence type="ECO:0000313" key="8">
    <source>
        <dbReference type="EMBL" id="SAP38825.1"/>
    </source>
</evidence>
<keyword evidence="3 8" id="KW-0560">Oxidoreductase</keyword>
<dbReference type="InterPro" id="IPR036291">
    <property type="entry name" value="NAD(P)-bd_dom_sf"/>
</dbReference>
<dbReference type="InterPro" id="IPR020904">
    <property type="entry name" value="Sc_DH/Rdtase_CS"/>
</dbReference>
<dbReference type="RefSeq" id="WP_032688835.1">
    <property type="nucleotide sequence ID" value="NZ_ABZSJN020000295.1"/>
</dbReference>
<dbReference type="Pfam" id="PF13561">
    <property type="entry name" value="adh_short_C2"/>
    <property type="match status" value="1"/>
</dbReference>
<accession>A0A2X2DZI3</accession>
<reference evidence="5" key="4">
    <citation type="submission" date="2020-11" db="EMBL/GenBank/DDBJ databases">
        <authorList>
            <consortium name="NCBI Pathogen Detection Project"/>
        </authorList>
    </citation>
    <scope>NUCLEOTIDE SEQUENCE</scope>
    <source>
        <strain evidence="5">MISC063</strain>
    </source>
</reference>
<evidence type="ECO:0000313" key="9">
    <source>
        <dbReference type="Proteomes" id="UP000078124"/>
    </source>
</evidence>
<dbReference type="InterPro" id="IPR057326">
    <property type="entry name" value="KR_dom"/>
</dbReference>
<protein>
    <submittedName>
        <fullName evidence="8">3-oxoacyl-ACP reductase</fullName>
        <ecNumber evidence="8">1.1.1.304</ecNumber>
    </submittedName>
    <submittedName>
        <fullName evidence="7">SDR family NAD(P)-dependent oxidoreductase</fullName>
    </submittedName>
    <submittedName>
        <fullName evidence="5">SDR family oxidoreductase</fullName>
    </submittedName>
</protein>
<dbReference type="GeneID" id="57429471"/>
<evidence type="ECO:0000313" key="6">
    <source>
        <dbReference type="EMBL" id="MDZ7464453.1"/>
    </source>
</evidence>
<dbReference type="InterPro" id="IPR002347">
    <property type="entry name" value="SDR_fam"/>
</dbReference>
<evidence type="ECO:0000313" key="7">
    <source>
        <dbReference type="EMBL" id="RWT24174.1"/>
    </source>
</evidence>